<feature type="chain" id="PRO_5028951630" evidence="2">
    <location>
        <begin position="27"/>
        <end position="654"/>
    </location>
</feature>
<reference evidence="5 6" key="1">
    <citation type="submission" date="2020-08" db="EMBL/GenBank/DDBJ databases">
        <title>Genome sequence of Diaphorobacter aerolatus KACC 16536T.</title>
        <authorList>
            <person name="Hyun D.-W."/>
            <person name="Bae J.-W."/>
        </authorList>
    </citation>
    <scope>NUCLEOTIDE SEQUENCE [LARGE SCALE GENOMIC DNA]</scope>
    <source>
        <strain evidence="5 6">KACC 16536</strain>
    </source>
</reference>
<evidence type="ECO:0000256" key="1">
    <source>
        <dbReference type="SAM" id="MobiDB-lite"/>
    </source>
</evidence>
<gene>
    <name evidence="5" type="ORF">H9K75_17710</name>
</gene>
<dbReference type="Pfam" id="PF18203">
    <property type="entry name" value="IPTL-CTERM"/>
    <property type="match status" value="1"/>
</dbReference>
<feature type="domain" description="IPTL-CTERM protein sorting" evidence="3">
    <location>
        <begin position="625"/>
        <end position="650"/>
    </location>
</feature>
<evidence type="ECO:0000313" key="5">
    <source>
        <dbReference type="EMBL" id="QNP47934.1"/>
    </source>
</evidence>
<dbReference type="Gene3D" id="2.60.40.10">
    <property type="entry name" value="Immunoglobulins"/>
    <property type="match status" value="1"/>
</dbReference>
<keyword evidence="2" id="KW-0732">Signal</keyword>
<feature type="signal peptide" evidence="2">
    <location>
        <begin position="1"/>
        <end position="26"/>
    </location>
</feature>
<dbReference type="InterPro" id="IPR054215">
    <property type="entry name" value="DUF6923"/>
</dbReference>
<dbReference type="EMBL" id="CP060783">
    <property type="protein sequence ID" value="QNP47934.1"/>
    <property type="molecule type" value="Genomic_DNA"/>
</dbReference>
<accession>A0A7H0GI18</accession>
<feature type="domain" description="DUF6923" evidence="4">
    <location>
        <begin position="46"/>
        <end position="294"/>
    </location>
</feature>
<dbReference type="NCBIfam" id="TIGR04174">
    <property type="entry name" value="IPTL_CTERM"/>
    <property type="match status" value="1"/>
</dbReference>
<dbReference type="Proteomes" id="UP000516028">
    <property type="component" value="Chromosome"/>
</dbReference>
<evidence type="ECO:0000313" key="6">
    <source>
        <dbReference type="Proteomes" id="UP000516028"/>
    </source>
</evidence>
<dbReference type="InterPro" id="IPR013783">
    <property type="entry name" value="Ig-like_fold"/>
</dbReference>
<feature type="region of interest" description="Disordered" evidence="1">
    <location>
        <begin position="448"/>
        <end position="473"/>
    </location>
</feature>
<dbReference type="Pfam" id="PF21959">
    <property type="entry name" value="DUF6923"/>
    <property type="match status" value="1"/>
</dbReference>
<dbReference type="RefSeq" id="WP_187723614.1">
    <property type="nucleotide sequence ID" value="NZ_CP060783.1"/>
</dbReference>
<feature type="region of interest" description="Disordered" evidence="1">
    <location>
        <begin position="585"/>
        <end position="624"/>
    </location>
</feature>
<keyword evidence="6" id="KW-1185">Reference proteome</keyword>
<organism evidence="5 6">
    <name type="scientific">Diaphorobacter aerolatus</name>
    <dbReference type="NCBI Taxonomy" id="1288495"/>
    <lineage>
        <taxon>Bacteria</taxon>
        <taxon>Pseudomonadati</taxon>
        <taxon>Pseudomonadota</taxon>
        <taxon>Betaproteobacteria</taxon>
        <taxon>Burkholderiales</taxon>
        <taxon>Comamonadaceae</taxon>
        <taxon>Diaphorobacter</taxon>
    </lineage>
</organism>
<evidence type="ECO:0000259" key="4">
    <source>
        <dbReference type="Pfam" id="PF21959"/>
    </source>
</evidence>
<evidence type="ECO:0000256" key="2">
    <source>
        <dbReference type="SAM" id="SignalP"/>
    </source>
</evidence>
<name>A0A7H0GI18_9BURK</name>
<dbReference type="InterPro" id="IPR026442">
    <property type="entry name" value="IPTL_CTERM"/>
</dbReference>
<evidence type="ECO:0000259" key="3">
    <source>
        <dbReference type="Pfam" id="PF18203"/>
    </source>
</evidence>
<proteinExistence type="predicted"/>
<feature type="compositionally biased region" description="Gly residues" evidence="1">
    <location>
        <begin position="607"/>
        <end position="621"/>
    </location>
</feature>
<protein>
    <submittedName>
        <fullName evidence="5">IPTL-CTERM sorting domain-containing protein</fullName>
    </submittedName>
</protein>
<dbReference type="SUPFAM" id="SSF63829">
    <property type="entry name" value="Calcium-dependent phosphotriesterase"/>
    <property type="match status" value="1"/>
</dbReference>
<feature type="compositionally biased region" description="Polar residues" evidence="1">
    <location>
        <begin position="585"/>
        <end position="601"/>
    </location>
</feature>
<dbReference type="AlphaFoldDB" id="A0A7H0GI18"/>
<sequence length="654" mass="66474">MNHFLLPARQLFAGIAIMSACALAGAQSLPLACTKGSFYQLNTPTTTTTEFFRIDPSTSPYTRNLVYTITGSSLNGLAYNPQDGYMYAVNNSTTAANFKLFRLGATDAGISAPITGATGISATRNSGSFDAHGNMFIVDGAAPQKLYRITGAASMQPVASQITLAADTSPPSGFTGFPTAYVTDVVYSPAESNADLVVLYGTRGPESGSVYLYRIAIANPSSASPGPAQVSRRVASGLPTNILYGSAYFDASGQLYVSDNANKFYKYDPVTFRFTLTSTGTGTTLTNTDGTSCIALPQLDVVKQGATPAMAGNAYTFDVPYTVTVGNTGTVTAPRVQVSENLRQTFWTNSPSIAIATAPTVSNGSCTTNPAFDGVNQFALLSGNDSLAAGASCTISFVVRVGYADVSAVPTASQKNTVFASTTDTTAANPGPSWPVGFDDTTVPVNPPGLLGDDRSTDGGSLPSVPNGDVPKPTEVVFPPPTAPLQADMTVAISGVPNTVNPGSAVSGQIVCTNSGPDAATNATCGATAVDSDGNAVSVLVSNCAPVPPAALPAGSAMTCQISYTAPNATNASGRPITGVSLTATTNATNDSNPANNSATHLATLATGGGPGDPGGPGGTDGISSVPSLSQWSIAILTLLLGMLTIAGRRVRIL</sequence>
<dbReference type="KEGG" id="daer:H9K75_17710"/>